<dbReference type="RefSeq" id="WP_083027146.1">
    <property type="nucleotide sequence ID" value="NZ_AP022589.1"/>
</dbReference>
<dbReference type="FunFam" id="3.30.70.360:FF:000011">
    <property type="entry name" value="Succinyl-diaminopimelate desuccinylase"/>
    <property type="match status" value="1"/>
</dbReference>
<dbReference type="Gene3D" id="3.40.630.10">
    <property type="entry name" value="Zn peptidases"/>
    <property type="match status" value="1"/>
</dbReference>
<keyword evidence="7" id="KW-0479">Metal-binding</keyword>
<dbReference type="InterPro" id="IPR002933">
    <property type="entry name" value="Peptidase_M20"/>
</dbReference>
<evidence type="ECO:0000256" key="2">
    <source>
        <dbReference type="ARBA" id="ARBA00001947"/>
    </source>
</evidence>
<evidence type="ECO:0000256" key="11">
    <source>
        <dbReference type="ARBA" id="ARBA00023154"/>
    </source>
</evidence>
<protein>
    <recommendedName>
        <fullName evidence="5 14">Succinyl-diaminopimelate desuccinylase</fullName>
        <ecNumber evidence="5 14">3.5.1.18</ecNumber>
    </recommendedName>
</protein>
<name>A0A7I7R9D1_9MYCO</name>
<keyword evidence="6" id="KW-0028">Amino-acid biosynthesis</keyword>
<evidence type="ECO:0000256" key="8">
    <source>
        <dbReference type="ARBA" id="ARBA00022801"/>
    </source>
</evidence>
<dbReference type="Pfam" id="PF07687">
    <property type="entry name" value="M20_dimer"/>
    <property type="match status" value="1"/>
</dbReference>
<keyword evidence="11" id="KW-0457">Lysine biosynthesis</keyword>
<dbReference type="PANTHER" id="PTHR43808:SF31">
    <property type="entry name" value="N-ACETYL-L-CITRULLINE DEACETYLASE"/>
    <property type="match status" value="1"/>
</dbReference>
<accession>A0A7I7R9D1</accession>
<comment type="cofactor">
    <cofactor evidence="2">
        <name>Zn(2+)</name>
        <dbReference type="ChEBI" id="CHEBI:29105"/>
    </cofactor>
</comment>
<organism evidence="15 16">
    <name type="scientific">Mycolicibacter minnesotensis</name>
    <dbReference type="NCBI Taxonomy" id="1118379"/>
    <lineage>
        <taxon>Bacteria</taxon>
        <taxon>Bacillati</taxon>
        <taxon>Actinomycetota</taxon>
        <taxon>Actinomycetes</taxon>
        <taxon>Mycobacteriales</taxon>
        <taxon>Mycobacteriaceae</taxon>
        <taxon>Mycolicibacter</taxon>
    </lineage>
</organism>
<comment type="cofactor">
    <cofactor evidence="1">
        <name>Co(2+)</name>
        <dbReference type="ChEBI" id="CHEBI:48828"/>
    </cofactor>
</comment>
<dbReference type="Pfam" id="PF01546">
    <property type="entry name" value="Peptidase_M20"/>
    <property type="match status" value="1"/>
</dbReference>
<evidence type="ECO:0000256" key="14">
    <source>
        <dbReference type="NCBIfam" id="TIGR01900"/>
    </source>
</evidence>
<evidence type="ECO:0000256" key="10">
    <source>
        <dbReference type="ARBA" id="ARBA00022915"/>
    </source>
</evidence>
<keyword evidence="8" id="KW-0378">Hydrolase</keyword>
<dbReference type="GO" id="GO:0009089">
    <property type="term" value="P:lysine biosynthetic process via diaminopimelate"/>
    <property type="evidence" value="ECO:0007669"/>
    <property type="project" value="UniProtKB-UniRule"/>
</dbReference>
<dbReference type="NCBIfam" id="TIGR01900">
    <property type="entry name" value="dapE-gram_pos"/>
    <property type="match status" value="1"/>
</dbReference>
<dbReference type="GO" id="GO:0008777">
    <property type="term" value="F:acetylornithine deacetylase activity"/>
    <property type="evidence" value="ECO:0007669"/>
    <property type="project" value="TreeGrafter"/>
</dbReference>
<evidence type="ECO:0000256" key="7">
    <source>
        <dbReference type="ARBA" id="ARBA00022723"/>
    </source>
</evidence>
<dbReference type="EC" id="3.5.1.18" evidence="5 14"/>
<keyword evidence="16" id="KW-1185">Reference proteome</keyword>
<keyword evidence="9" id="KW-0862">Zinc</keyword>
<dbReference type="InterPro" id="IPR011650">
    <property type="entry name" value="Peptidase_M20_dimer"/>
</dbReference>
<dbReference type="InterPro" id="IPR050072">
    <property type="entry name" value="Peptidase_M20A"/>
</dbReference>
<evidence type="ECO:0000256" key="6">
    <source>
        <dbReference type="ARBA" id="ARBA00022605"/>
    </source>
</evidence>
<dbReference type="Gene3D" id="3.30.70.360">
    <property type="match status" value="1"/>
</dbReference>
<keyword evidence="10" id="KW-0220">Diaminopimelate biosynthesis</keyword>
<dbReference type="GO" id="GO:0046872">
    <property type="term" value="F:metal ion binding"/>
    <property type="evidence" value="ECO:0007669"/>
    <property type="project" value="UniProtKB-KW"/>
</dbReference>
<keyword evidence="12" id="KW-0170">Cobalt</keyword>
<dbReference type="InterPro" id="IPR001261">
    <property type="entry name" value="ArgE/DapE_CS"/>
</dbReference>
<comment type="subunit">
    <text evidence="4">Homodimer.</text>
</comment>
<dbReference type="GO" id="GO:0009014">
    <property type="term" value="F:succinyl-diaminopimelate desuccinylase activity"/>
    <property type="evidence" value="ECO:0007669"/>
    <property type="project" value="UniProtKB-UniRule"/>
</dbReference>
<comment type="caution">
    <text evidence="15">The sequence shown here is derived from an EMBL/GenBank/DDBJ whole genome shotgun (WGS) entry which is preliminary data.</text>
</comment>
<dbReference type="PROSITE" id="PS00758">
    <property type="entry name" value="ARGE_DAPE_CPG2_1"/>
    <property type="match status" value="1"/>
</dbReference>
<evidence type="ECO:0000256" key="12">
    <source>
        <dbReference type="ARBA" id="ARBA00023285"/>
    </source>
</evidence>
<dbReference type="SUPFAM" id="SSF55031">
    <property type="entry name" value="Bacterial exopeptidase dimerisation domain"/>
    <property type="match status" value="1"/>
</dbReference>
<evidence type="ECO:0000256" key="9">
    <source>
        <dbReference type="ARBA" id="ARBA00022833"/>
    </source>
</evidence>
<reference evidence="15 16" key="1">
    <citation type="submission" date="2017-02" db="EMBL/GenBank/DDBJ databases">
        <title>The new phylogeny of genus Mycobacterium.</title>
        <authorList>
            <person name="Tortoli E."/>
            <person name="Trovato A."/>
            <person name="Cirillo D.M."/>
        </authorList>
    </citation>
    <scope>NUCLEOTIDE SEQUENCE [LARGE SCALE GENOMIC DNA]</scope>
    <source>
        <strain evidence="15 16">DSM 45633</strain>
    </source>
</reference>
<dbReference type="PANTHER" id="PTHR43808">
    <property type="entry name" value="ACETYLORNITHINE DEACETYLASE"/>
    <property type="match status" value="1"/>
</dbReference>
<dbReference type="Proteomes" id="UP000192320">
    <property type="component" value="Unassembled WGS sequence"/>
</dbReference>
<evidence type="ECO:0000256" key="1">
    <source>
        <dbReference type="ARBA" id="ARBA00001941"/>
    </source>
</evidence>
<dbReference type="AlphaFoldDB" id="A0A7I7R9D1"/>
<proteinExistence type="predicted"/>
<evidence type="ECO:0000313" key="15">
    <source>
        <dbReference type="EMBL" id="ORA98869.1"/>
    </source>
</evidence>
<dbReference type="GO" id="GO:0019877">
    <property type="term" value="P:diaminopimelate biosynthetic process"/>
    <property type="evidence" value="ECO:0007669"/>
    <property type="project" value="UniProtKB-KW"/>
</dbReference>
<evidence type="ECO:0000256" key="5">
    <source>
        <dbReference type="ARBA" id="ARBA00011921"/>
    </source>
</evidence>
<evidence type="ECO:0000256" key="4">
    <source>
        <dbReference type="ARBA" id="ARBA00011738"/>
    </source>
</evidence>
<gene>
    <name evidence="15" type="ORF">BST33_15325</name>
</gene>
<dbReference type="InterPro" id="IPR010174">
    <property type="entry name" value="Succinyl-DAP_deSuclase_DapE"/>
</dbReference>
<dbReference type="EMBL" id="MVHZ01000019">
    <property type="protein sequence ID" value="ORA98869.1"/>
    <property type="molecule type" value="Genomic_DNA"/>
</dbReference>
<comment type="pathway">
    <text evidence="3">Amino-acid biosynthesis; L-lysine biosynthesis via DAP pathway; LL-2,6-diaminopimelate from (S)-tetrahydrodipicolinate (succinylase route): step 3/3.</text>
</comment>
<dbReference type="OrthoDB" id="7055905at2"/>
<evidence type="ECO:0000256" key="13">
    <source>
        <dbReference type="ARBA" id="ARBA00051301"/>
    </source>
</evidence>
<dbReference type="SUPFAM" id="SSF53187">
    <property type="entry name" value="Zn-dependent exopeptidases"/>
    <property type="match status" value="1"/>
</dbReference>
<dbReference type="InterPro" id="IPR036264">
    <property type="entry name" value="Bact_exopeptidase_dim_dom"/>
</dbReference>
<sequence length="359" mass="37602">MLDLHSDPIALTAALVDIPSESRHEARIADEVEAALRAQTSGFEIIRDGDAVLARTRLGRPTRVLLAGHLDTVPAAGNLPSRRTTTGDEGDVLHGCGTVDMKSGVAVFLHLAATVTALEHDLTCVFYDCEEIEAAANGLGRIERNLADWLVADVAILGEPTGGYIEAGCQGTLRVVISAAGTRAHSARSWLGDNAIHKLGAVLDRLAAYQPRSVDIDGCVYREGLSAVRIDGGVAGNVIPDAAAVTVNFRFAPDRTPEQALAHVREVFDGLDVDIQQTDAAAGALPGLTAPAAAALVTAAGGQVRAKYGWTDVSRFAARGIPAVNYGPGDPNLAHTVDERVPVEQISTVAELLRGYLSS</sequence>
<evidence type="ECO:0000256" key="3">
    <source>
        <dbReference type="ARBA" id="ARBA00005130"/>
    </source>
</evidence>
<evidence type="ECO:0000313" key="16">
    <source>
        <dbReference type="Proteomes" id="UP000192320"/>
    </source>
</evidence>
<dbReference type="GO" id="GO:0006526">
    <property type="term" value="P:L-arginine biosynthetic process"/>
    <property type="evidence" value="ECO:0007669"/>
    <property type="project" value="TreeGrafter"/>
</dbReference>
<comment type="catalytic activity">
    <reaction evidence="13">
        <text>N-succinyl-(2S,6S)-2,6-diaminopimelate + H2O = (2S,6S)-2,6-diaminopimelate + succinate</text>
        <dbReference type="Rhea" id="RHEA:22608"/>
        <dbReference type="ChEBI" id="CHEBI:15377"/>
        <dbReference type="ChEBI" id="CHEBI:30031"/>
        <dbReference type="ChEBI" id="CHEBI:57609"/>
        <dbReference type="ChEBI" id="CHEBI:58087"/>
        <dbReference type="EC" id="3.5.1.18"/>
    </reaction>
</comment>